<dbReference type="AlphaFoldDB" id="A0A0F9QEZ2"/>
<name>A0A0F9QEZ2_9ZZZZ</name>
<reference evidence="2" key="1">
    <citation type="journal article" date="2015" name="Nature">
        <title>Complex archaea that bridge the gap between prokaryotes and eukaryotes.</title>
        <authorList>
            <person name="Spang A."/>
            <person name="Saw J.H."/>
            <person name="Jorgensen S.L."/>
            <person name="Zaremba-Niedzwiedzka K."/>
            <person name="Martijn J."/>
            <person name="Lind A.E."/>
            <person name="van Eijk R."/>
            <person name="Schleper C."/>
            <person name="Guy L."/>
            <person name="Ettema T.J."/>
        </authorList>
    </citation>
    <scope>NUCLEOTIDE SEQUENCE</scope>
</reference>
<gene>
    <name evidence="2" type="ORF">LCGC14_0726600</name>
</gene>
<evidence type="ECO:0000313" key="2">
    <source>
        <dbReference type="EMBL" id="KKN41099.1"/>
    </source>
</evidence>
<organism evidence="2">
    <name type="scientific">marine sediment metagenome</name>
    <dbReference type="NCBI Taxonomy" id="412755"/>
    <lineage>
        <taxon>unclassified sequences</taxon>
        <taxon>metagenomes</taxon>
        <taxon>ecological metagenomes</taxon>
    </lineage>
</organism>
<protein>
    <submittedName>
        <fullName evidence="2">Uncharacterized protein</fullName>
    </submittedName>
</protein>
<accession>A0A0F9QEZ2</accession>
<feature type="coiled-coil region" evidence="1">
    <location>
        <begin position="46"/>
        <end position="73"/>
    </location>
</feature>
<evidence type="ECO:0000256" key="1">
    <source>
        <dbReference type="SAM" id="Coils"/>
    </source>
</evidence>
<keyword evidence="1" id="KW-0175">Coiled coil</keyword>
<proteinExistence type="predicted"/>
<sequence>MPRKSRANPDETILHVYLPNAEFDALANLRGARSWRSFFWGITDDARKAAETNQDLRGQIDHLEERLRRAEHA</sequence>
<comment type="caution">
    <text evidence="2">The sequence shown here is derived from an EMBL/GenBank/DDBJ whole genome shotgun (WGS) entry which is preliminary data.</text>
</comment>
<dbReference type="EMBL" id="LAZR01001668">
    <property type="protein sequence ID" value="KKN41099.1"/>
    <property type="molecule type" value="Genomic_DNA"/>
</dbReference>